<feature type="repeat" description="WD" evidence="3">
    <location>
        <begin position="669"/>
        <end position="696"/>
    </location>
</feature>
<accession>A0ABQ7JN48</accession>
<comment type="caution">
    <text evidence="6">The sequence shown here is derived from an EMBL/GenBank/DDBJ whole genome shotgun (WGS) entry which is preliminary data.</text>
</comment>
<dbReference type="InterPro" id="IPR036322">
    <property type="entry name" value="WD40_repeat_dom_sf"/>
</dbReference>
<keyword evidence="7" id="KW-1185">Reference proteome</keyword>
<evidence type="ECO:0000256" key="4">
    <source>
        <dbReference type="SAM" id="MobiDB-lite"/>
    </source>
</evidence>
<protein>
    <recommendedName>
        <fullName evidence="5">NACHT domain-containing protein</fullName>
    </recommendedName>
</protein>
<dbReference type="InterPro" id="IPR027417">
    <property type="entry name" value="P-loop_NTPase"/>
</dbReference>
<dbReference type="InterPro" id="IPR001646">
    <property type="entry name" value="5peptide_repeat"/>
</dbReference>
<feature type="region of interest" description="Disordered" evidence="4">
    <location>
        <begin position="444"/>
        <end position="464"/>
    </location>
</feature>
<evidence type="ECO:0000256" key="1">
    <source>
        <dbReference type="ARBA" id="ARBA00022574"/>
    </source>
</evidence>
<name>A0ABQ7JN48_9FUNG</name>
<keyword evidence="2" id="KW-0677">Repeat</keyword>
<dbReference type="PROSITE" id="PS50294">
    <property type="entry name" value="WD_REPEATS_REGION"/>
    <property type="match status" value="2"/>
</dbReference>
<feature type="repeat" description="WD" evidence="3">
    <location>
        <begin position="627"/>
        <end position="668"/>
    </location>
</feature>
<dbReference type="EMBL" id="JAAAIM010001182">
    <property type="protein sequence ID" value="KAG0281439.1"/>
    <property type="molecule type" value="Genomic_DNA"/>
</dbReference>
<dbReference type="PANTHER" id="PTHR22847">
    <property type="entry name" value="WD40 REPEAT PROTEIN"/>
    <property type="match status" value="1"/>
</dbReference>
<dbReference type="SUPFAM" id="SSF52540">
    <property type="entry name" value="P-loop containing nucleoside triphosphate hydrolases"/>
    <property type="match status" value="1"/>
</dbReference>
<evidence type="ECO:0000313" key="7">
    <source>
        <dbReference type="Proteomes" id="UP001194696"/>
    </source>
</evidence>
<feature type="region of interest" description="Disordered" evidence="4">
    <location>
        <begin position="1"/>
        <end position="35"/>
    </location>
</feature>
<reference evidence="6 7" key="1">
    <citation type="journal article" date="2020" name="Fungal Divers.">
        <title>Resolving the Mortierellaceae phylogeny through synthesis of multi-gene phylogenetics and phylogenomics.</title>
        <authorList>
            <person name="Vandepol N."/>
            <person name="Liber J."/>
            <person name="Desiro A."/>
            <person name="Na H."/>
            <person name="Kennedy M."/>
            <person name="Barry K."/>
            <person name="Grigoriev I.V."/>
            <person name="Miller A.N."/>
            <person name="O'Donnell K."/>
            <person name="Stajich J.E."/>
            <person name="Bonito G."/>
        </authorList>
    </citation>
    <scope>NUCLEOTIDE SEQUENCE [LARGE SCALE GENOMIC DNA]</scope>
    <source>
        <strain evidence="6 7">AD045</strain>
    </source>
</reference>
<dbReference type="InterPro" id="IPR001680">
    <property type="entry name" value="WD40_rpt"/>
</dbReference>
<dbReference type="Gene3D" id="2.160.20.80">
    <property type="entry name" value="E3 ubiquitin-protein ligase SopA"/>
    <property type="match status" value="1"/>
</dbReference>
<feature type="compositionally biased region" description="Basic and acidic residues" evidence="4">
    <location>
        <begin position="26"/>
        <end position="35"/>
    </location>
</feature>
<dbReference type="InterPro" id="IPR007111">
    <property type="entry name" value="NACHT_NTPase"/>
</dbReference>
<proteinExistence type="predicted"/>
<dbReference type="PROSITE" id="PS50082">
    <property type="entry name" value="WD_REPEATS_2"/>
    <property type="match status" value="2"/>
</dbReference>
<evidence type="ECO:0000259" key="5">
    <source>
        <dbReference type="Pfam" id="PF05729"/>
    </source>
</evidence>
<dbReference type="InterPro" id="IPR015943">
    <property type="entry name" value="WD40/YVTN_repeat-like_dom_sf"/>
</dbReference>
<evidence type="ECO:0000313" key="6">
    <source>
        <dbReference type="EMBL" id="KAG0281439.1"/>
    </source>
</evidence>
<dbReference type="Gene3D" id="3.40.50.300">
    <property type="entry name" value="P-loop containing nucleotide triphosphate hydrolases"/>
    <property type="match status" value="1"/>
</dbReference>
<dbReference type="Gene3D" id="2.130.10.10">
    <property type="entry name" value="YVTN repeat-like/Quinoprotein amine dehydrogenase"/>
    <property type="match status" value="1"/>
</dbReference>
<sequence length="696" mass="78788">MNNVLQTLTSISSPPPPTPSSSTSFDSRKMAAERKRPISLMEQPVKTRRVENTSTFDYHFTQDLNNQDIEVTIHTLKMQRLGEYKQPVFISPMAKASLTASDYALFPLMDKVKDFLTGSSQVMLVLGDSGAGKSTFNRYLEHELWQGYNAGGRIPLFINLPALEKPKKELIAEQLRIYRFSETQIQDLEQRRQFVLICDGYDESQLISNLHTKNLLNRSGKRDTKMLITCRSQYLGPDYRIRFVPEAEGKYHQVADDLYMEAVIAPFSEEQIEVYVERYVPLEPRTWVKKDYMDKLKAIRNLMDLVKNPFLLTLCLEALPKVVEGRSDLSRLHITRVQLYDTFVQHWLSVHKRRLQDRELDNVNHIAFEGLLEVGFELSGIRFQQDLAAAIFREQEGRPVVNYAHKLDKNIWKAAFFSPDIEITLLRGASLLSRIGTQYRFPLGNSDEFGPQPRSDSSDIGDHPLSQRDLIAEPSIIHFLVERVQMDSNFRQQLLAFIEQSKTDDCAARAAANALTILVKAGLHFNGSDLRRIRVPGADLSDGQFDSAQLQEADLTGVNFTRSWIRQADLSKARMEGVQFGELPFLELGHRVTSIVYSTNGKFLAVGLGNGDINIYDTATWSRTKILRGHKDNITSIAYSSSSEQLLSGSHDCTLRLWNCQTGSTDFILEGHTESVKGVAFSPSSDQIASGSNDET</sequence>
<keyword evidence="1 3" id="KW-0853">WD repeat</keyword>
<evidence type="ECO:0000256" key="3">
    <source>
        <dbReference type="PROSITE-ProRule" id="PRU00221"/>
    </source>
</evidence>
<dbReference type="Pfam" id="PF00805">
    <property type="entry name" value="Pentapeptide"/>
    <property type="match status" value="1"/>
</dbReference>
<organism evidence="6 7">
    <name type="scientific">Linnemannia gamsii</name>
    <dbReference type="NCBI Taxonomy" id="64522"/>
    <lineage>
        <taxon>Eukaryota</taxon>
        <taxon>Fungi</taxon>
        <taxon>Fungi incertae sedis</taxon>
        <taxon>Mucoromycota</taxon>
        <taxon>Mortierellomycotina</taxon>
        <taxon>Mortierellomycetes</taxon>
        <taxon>Mortierellales</taxon>
        <taxon>Mortierellaceae</taxon>
        <taxon>Linnemannia</taxon>
    </lineage>
</organism>
<dbReference type="Pfam" id="PF05729">
    <property type="entry name" value="NACHT"/>
    <property type="match status" value="1"/>
</dbReference>
<evidence type="ECO:0000256" key="2">
    <source>
        <dbReference type="ARBA" id="ARBA00022737"/>
    </source>
</evidence>
<dbReference type="Pfam" id="PF00400">
    <property type="entry name" value="WD40"/>
    <property type="match status" value="3"/>
</dbReference>
<dbReference type="SMART" id="SM00320">
    <property type="entry name" value="WD40"/>
    <property type="match status" value="3"/>
</dbReference>
<feature type="non-terminal residue" evidence="6">
    <location>
        <position position="696"/>
    </location>
</feature>
<dbReference type="PANTHER" id="PTHR22847:SF637">
    <property type="entry name" value="WD REPEAT DOMAIN 5B"/>
    <property type="match status" value="1"/>
</dbReference>
<dbReference type="SUPFAM" id="SSF141571">
    <property type="entry name" value="Pentapeptide repeat-like"/>
    <property type="match status" value="1"/>
</dbReference>
<feature type="domain" description="NACHT" evidence="5">
    <location>
        <begin position="122"/>
        <end position="281"/>
    </location>
</feature>
<dbReference type="SUPFAM" id="SSF50978">
    <property type="entry name" value="WD40 repeat-like"/>
    <property type="match status" value="1"/>
</dbReference>
<gene>
    <name evidence="6" type="ORF">BGZ96_001136</name>
</gene>
<dbReference type="Proteomes" id="UP001194696">
    <property type="component" value="Unassembled WGS sequence"/>
</dbReference>